<dbReference type="Pfam" id="PF04239">
    <property type="entry name" value="DUF421"/>
    <property type="match status" value="1"/>
</dbReference>
<feature type="transmembrane region" description="Helical" evidence="7">
    <location>
        <begin position="58"/>
        <end position="81"/>
    </location>
</feature>
<evidence type="ECO:0000313" key="9">
    <source>
        <dbReference type="EMBL" id="KGR90413.1"/>
    </source>
</evidence>
<evidence type="ECO:0000256" key="1">
    <source>
        <dbReference type="ARBA" id="ARBA00004651"/>
    </source>
</evidence>
<dbReference type="OrthoDB" id="1682423at2"/>
<dbReference type="InterPro" id="IPR007353">
    <property type="entry name" value="DUF421"/>
</dbReference>
<keyword evidence="5 7" id="KW-1133">Transmembrane helix</keyword>
<proteinExistence type="inferred from homology"/>
<dbReference type="eggNOG" id="COG2323">
    <property type="taxonomic scope" value="Bacteria"/>
</dbReference>
<dbReference type="PANTHER" id="PTHR34582">
    <property type="entry name" value="UPF0702 TRANSMEMBRANE PROTEIN YCAP"/>
    <property type="match status" value="1"/>
</dbReference>
<accession>A0A0A3J5H8</accession>
<evidence type="ECO:0000256" key="2">
    <source>
        <dbReference type="ARBA" id="ARBA00006448"/>
    </source>
</evidence>
<dbReference type="PANTHER" id="PTHR34582:SF6">
    <property type="entry name" value="UPF0702 TRANSMEMBRANE PROTEIN YCAP"/>
    <property type="match status" value="1"/>
</dbReference>
<evidence type="ECO:0000256" key="7">
    <source>
        <dbReference type="SAM" id="Phobius"/>
    </source>
</evidence>
<evidence type="ECO:0000256" key="5">
    <source>
        <dbReference type="ARBA" id="ARBA00022989"/>
    </source>
</evidence>
<sequence length="219" mass="25532">MEVYFEIFYRTVLLYIFVLIVFRMMGKREVGELSIMDLVVFVLIAECVAFSLDDMEKPILQTIFPILILLGIQFLNSIIALKSKKFRDLVDGDPSLIVRDGVINEAEMKKQRYNLDDLFQQLREERVPSIQNIAYAYLEPSGKLSIFLKEEDPLVLPLIIDGNIIEKHITMIDKDESWLYETLKKKGYDNPDDIFYCCYENYDLHVQLKQAAINQNTAN</sequence>
<organism evidence="9 10">
    <name type="scientific">Ureibacillus massiliensis 4400831 = CIP 108448 = CCUG 49529</name>
    <dbReference type="NCBI Taxonomy" id="1211035"/>
    <lineage>
        <taxon>Bacteria</taxon>
        <taxon>Bacillati</taxon>
        <taxon>Bacillota</taxon>
        <taxon>Bacilli</taxon>
        <taxon>Bacillales</taxon>
        <taxon>Caryophanaceae</taxon>
        <taxon>Ureibacillus</taxon>
    </lineage>
</organism>
<dbReference type="Gene3D" id="3.30.240.20">
    <property type="entry name" value="bsu07140 like domains"/>
    <property type="match status" value="2"/>
</dbReference>
<evidence type="ECO:0000256" key="4">
    <source>
        <dbReference type="ARBA" id="ARBA00022692"/>
    </source>
</evidence>
<evidence type="ECO:0000256" key="6">
    <source>
        <dbReference type="ARBA" id="ARBA00023136"/>
    </source>
</evidence>
<dbReference type="AlphaFoldDB" id="A0A0A3J5H8"/>
<feature type="domain" description="YetF C-terminal" evidence="8">
    <location>
        <begin position="82"/>
        <end position="199"/>
    </location>
</feature>
<reference evidence="9 10" key="1">
    <citation type="submission" date="2014-02" db="EMBL/GenBank/DDBJ databases">
        <title>Draft genome sequence of Lysinibacillus massiliensis CCUG 49529.</title>
        <authorList>
            <person name="Zhang F."/>
            <person name="Wang G."/>
            <person name="Zhang L."/>
        </authorList>
    </citation>
    <scope>NUCLEOTIDE SEQUENCE [LARGE SCALE GENOMIC DNA]</scope>
    <source>
        <strain evidence="9 10">CCUG 49529</strain>
    </source>
</reference>
<dbReference type="RefSeq" id="WP_036176932.1">
    <property type="nucleotide sequence ID" value="NZ_AVCZ01000019.1"/>
</dbReference>
<evidence type="ECO:0000256" key="3">
    <source>
        <dbReference type="ARBA" id="ARBA00022475"/>
    </source>
</evidence>
<keyword evidence="3" id="KW-1003">Cell membrane</keyword>
<protein>
    <submittedName>
        <fullName evidence="9">Membrane protein</fullName>
    </submittedName>
</protein>
<dbReference type="GO" id="GO:0005886">
    <property type="term" value="C:plasma membrane"/>
    <property type="evidence" value="ECO:0007669"/>
    <property type="project" value="UniProtKB-SubCell"/>
</dbReference>
<comment type="subcellular location">
    <subcellularLocation>
        <location evidence="1">Cell membrane</location>
        <topology evidence="1">Multi-pass membrane protein</topology>
    </subcellularLocation>
</comment>
<evidence type="ECO:0000313" key="10">
    <source>
        <dbReference type="Proteomes" id="UP000030595"/>
    </source>
</evidence>
<name>A0A0A3J5H8_9BACL</name>
<feature type="transmembrane region" description="Helical" evidence="7">
    <location>
        <begin position="7"/>
        <end position="26"/>
    </location>
</feature>
<keyword evidence="4 7" id="KW-0812">Transmembrane</keyword>
<keyword evidence="6 7" id="KW-0472">Membrane</keyword>
<comment type="similarity">
    <text evidence="2">Belongs to the UPF0702 family.</text>
</comment>
<gene>
    <name evidence="9" type="ORF">CD30_11395</name>
</gene>
<dbReference type="Proteomes" id="UP000030595">
    <property type="component" value="Unassembled WGS sequence"/>
</dbReference>
<dbReference type="EMBL" id="JPVQ01000019">
    <property type="protein sequence ID" value="KGR90413.1"/>
    <property type="molecule type" value="Genomic_DNA"/>
</dbReference>
<evidence type="ECO:0000259" key="8">
    <source>
        <dbReference type="Pfam" id="PF04239"/>
    </source>
</evidence>
<dbReference type="InterPro" id="IPR023090">
    <property type="entry name" value="UPF0702_alpha/beta_dom_sf"/>
</dbReference>
<keyword evidence="10" id="KW-1185">Reference proteome</keyword>
<comment type="caution">
    <text evidence="9">The sequence shown here is derived from an EMBL/GenBank/DDBJ whole genome shotgun (WGS) entry which is preliminary data.</text>
</comment>